<dbReference type="OrthoDB" id="2080912at2"/>
<name>A0A2P8D316_9BACT</name>
<dbReference type="Pfam" id="PF15563">
    <property type="entry name" value="Imm19"/>
    <property type="match status" value="1"/>
</dbReference>
<evidence type="ECO:0000313" key="2">
    <source>
        <dbReference type="Proteomes" id="UP000240572"/>
    </source>
</evidence>
<accession>A0A2P8D316</accession>
<dbReference type="RefSeq" id="WP_106523512.1">
    <property type="nucleotide sequence ID" value="NZ_PYGD01000005.1"/>
</dbReference>
<dbReference type="InterPro" id="IPR029086">
    <property type="entry name" value="Imm19"/>
</dbReference>
<dbReference type="Proteomes" id="UP000240572">
    <property type="component" value="Unassembled WGS sequence"/>
</dbReference>
<dbReference type="EMBL" id="PYGD01000005">
    <property type="protein sequence ID" value="PSK91618.1"/>
    <property type="molecule type" value="Genomic_DNA"/>
</dbReference>
<proteinExistence type="predicted"/>
<comment type="caution">
    <text evidence="1">The sequence shown here is derived from an EMBL/GenBank/DDBJ whole genome shotgun (WGS) entry which is preliminary data.</text>
</comment>
<protein>
    <submittedName>
        <fullName evidence="1">Immunity protein 19 of polymorphic toxin system</fullName>
    </submittedName>
</protein>
<sequence>MDLSLSNRDFCLFLLLQFPFGADDVQEIMLVDYVIENFDMPAGAWLTELTGATDDAGNEASPWLGYTFAHPVNEAVTFYAEFHPYETVYFFNDVYLGNSGGHFHLSLLSWREFKTIVANEPAVPALLFLLLLPLVIGNETEQEEIGAEIKKYLRQTALQPREEQLQTLTHMLCRHLIFRDRVSNVLRYQEHTGWVTSRNHSERNESIADDDLRKINEVIKMATLPKQA</sequence>
<gene>
    <name evidence="1" type="ORF">B0I18_105203</name>
</gene>
<evidence type="ECO:0000313" key="1">
    <source>
        <dbReference type="EMBL" id="PSK91618.1"/>
    </source>
</evidence>
<reference evidence="1 2" key="1">
    <citation type="submission" date="2018-03" db="EMBL/GenBank/DDBJ databases">
        <title>Genomic Encyclopedia of Type Strains, Phase III (KMG-III): the genomes of soil and plant-associated and newly described type strains.</title>
        <authorList>
            <person name="Whitman W."/>
        </authorList>
    </citation>
    <scope>NUCLEOTIDE SEQUENCE [LARGE SCALE GENOMIC DNA]</scope>
    <source>
        <strain evidence="1 2">CGMCC 1.12700</strain>
    </source>
</reference>
<keyword evidence="2" id="KW-1185">Reference proteome</keyword>
<dbReference type="AlphaFoldDB" id="A0A2P8D316"/>
<organism evidence="1 2">
    <name type="scientific">Taibaiella chishuiensis</name>
    <dbReference type="NCBI Taxonomy" id="1434707"/>
    <lineage>
        <taxon>Bacteria</taxon>
        <taxon>Pseudomonadati</taxon>
        <taxon>Bacteroidota</taxon>
        <taxon>Chitinophagia</taxon>
        <taxon>Chitinophagales</taxon>
        <taxon>Chitinophagaceae</taxon>
        <taxon>Taibaiella</taxon>
    </lineage>
</organism>